<dbReference type="SUPFAM" id="SSF56349">
    <property type="entry name" value="DNA breaking-rejoining enzymes"/>
    <property type="match status" value="1"/>
</dbReference>
<dbReference type="AlphaFoldDB" id="A0A521FB26"/>
<dbReference type="InterPro" id="IPR002104">
    <property type="entry name" value="Integrase_catalytic"/>
</dbReference>
<dbReference type="PROSITE" id="PS51898">
    <property type="entry name" value="TYR_RECOMBINASE"/>
    <property type="match status" value="1"/>
</dbReference>
<dbReference type="EMBL" id="FXTO01000025">
    <property type="protein sequence ID" value="SMO92851.1"/>
    <property type="molecule type" value="Genomic_DNA"/>
</dbReference>
<dbReference type="Pfam" id="PF00589">
    <property type="entry name" value="Phage_integrase"/>
    <property type="match status" value="1"/>
</dbReference>
<evidence type="ECO:0000256" key="2">
    <source>
        <dbReference type="ARBA" id="ARBA00023172"/>
    </source>
</evidence>
<dbReference type="Proteomes" id="UP000316030">
    <property type="component" value="Unassembled WGS sequence"/>
</dbReference>
<reference evidence="4 5" key="1">
    <citation type="submission" date="2017-05" db="EMBL/GenBank/DDBJ databases">
        <authorList>
            <person name="Varghese N."/>
            <person name="Submissions S."/>
        </authorList>
    </citation>
    <scope>NUCLEOTIDE SEQUENCE [LARGE SCALE GENOMIC DNA]</scope>
    <source>
        <strain evidence="4 5">DSM 29506</strain>
    </source>
</reference>
<organism evidence="4 5">
    <name type="scientific">Thalassovita litoralis</name>
    <dbReference type="NCBI Taxonomy" id="1010611"/>
    <lineage>
        <taxon>Bacteria</taxon>
        <taxon>Pseudomonadati</taxon>
        <taxon>Pseudomonadota</taxon>
        <taxon>Alphaproteobacteria</taxon>
        <taxon>Rhodobacterales</taxon>
        <taxon>Roseobacteraceae</taxon>
        <taxon>Thalassovita</taxon>
    </lineage>
</organism>
<name>A0A521FB26_9RHOB</name>
<dbReference type="InterPro" id="IPR050090">
    <property type="entry name" value="Tyrosine_recombinase_XerCD"/>
</dbReference>
<keyword evidence="1" id="KW-0229">DNA integration</keyword>
<dbReference type="InterPro" id="IPR013762">
    <property type="entry name" value="Integrase-like_cat_sf"/>
</dbReference>
<dbReference type="PANTHER" id="PTHR30349:SF64">
    <property type="entry name" value="PROPHAGE INTEGRASE INTD-RELATED"/>
    <property type="match status" value="1"/>
</dbReference>
<dbReference type="GO" id="GO:0006310">
    <property type="term" value="P:DNA recombination"/>
    <property type="evidence" value="ECO:0007669"/>
    <property type="project" value="UniProtKB-KW"/>
</dbReference>
<evidence type="ECO:0000259" key="3">
    <source>
        <dbReference type="PROSITE" id="PS51898"/>
    </source>
</evidence>
<proteinExistence type="predicted"/>
<sequence>MVTDKYTELVRSGKSVDYVNSGFRTLKALFNYAGVIPNPISVAGKRNGVSFSSEPRNTFLRSDQIKGLIASFGRSAWAADPRSPDHVSFLLFVLLTGCRKSEALNLCWKDVKEREITFLNTKNKRDHTIPNVGMITDVLASRRRSDAEPEDRVFLLTDDRLKIRLKESRETGFLGDWTTHDLRRTFAEHSSLAGIDPHQIGMALNHTPVGVTTKSYLGGNLAKLPSLRRMYQLYQSQLMSYLMGKDDNQGIDADYRGEDKNGIFQDQIIAAFPNYYEFRNPGILDLDQ</sequence>
<dbReference type="Gene3D" id="1.10.443.10">
    <property type="entry name" value="Intergrase catalytic core"/>
    <property type="match status" value="1"/>
</dbReference>
<feature type="domain" description="Tyr recombinase" evidence="3">
    <location>
        <begin position="55"/>
        <end position="232"/>
    </location>
</feature>
<evidence type="ECO:0000313" key="5">
    <source>
        <dbReference type="Proteomes" id="UP000316030"/>
    </source>
</evidence>
<dbReference type="InterPro" id="IPR011010">
    <property type="entry name" value="DNA_brk_join_enz"/>
</dbReference>
<accession>A0A521FB26</accession>
<keyword evidence="2" id="KW-0233">DNA recombination</keyword>
<evidence type="ECO:0000313" key="4">
    <source>
        <dbReference type="EMBL" id="SMO92851.1"/>
    </source>
</evidence>
<evidence type="ECO:0000256" key="1">
    <source>
        <dbReference type="ARBA" id="ARBA00022908"/>
    </source>
</evidence>
<dbReference type="PANTHER" id="PTHR30349">
    <property type="entry name" value="PHAGE INTEGRASE-RELATED"/>
    <property type="match status" value="1"/>
</dbReference>
<dbReference type="GO" id="GO:0003677">
    <property type="term" value="F:DNA binding"/>
    <property type="evidence" value="ECO:0007669"/>
    <property type="project" value="InterPro"/>
</dbReference>
<dbReference type="GO" id="GO:0015074">
    <property type="term" value="P:DNA integration"/>
    <property type="evidence" value="ECO:0007669"/>
    <property type="project" value="UniProtKB-KW"/>
</dbReference>
<protein>
    <submittedName>
        <fullName evidence="4">Phage integrase family protein</fullName>
    </submittedName>
</protein>
<gene>
    <name evidence="4" type="ORF">SAMN06265173_12541</name>
</gene>
<keyword evidence="5" id="KW-1185">Reference proteome</keyword>